<accession>A4VF27</accession>
<feature type="transmembrane region" description="Helical" evidence="2">
    <location>
        <begin position="29"/>
        <end position="54"/>
    </location>
</feature>
<dbReference type="RefSeq" id="XP_001470657.2">
    <property type="nucleotide sequence ID" value="XM_001470607.2"/>
</dbReference>
<dbReference type="HOGENOM" id="CLU_013044_1_1_1"/>
<gene>
    <name evidence="3" type="ORF">TTHERM_00530127</name>
</gene>
<keyword evidence="4" id="KW-1185">Reference proteome</keyword>
<keyword evidence="2 3" id="KW-0812">Transmembrane</keyword>
<feature type="region of interest" description="Disordered" evidence="1">
    <location>
        <begin position="374"/>
        <end position="402"/>
    </location>
</feature>
<reference evidence="4" key="1">
    <citation type="journal article" date="2006" name="PLoS Biol.">
        <title>Macronuclear genome sequence of the ciliate Tetrahymena thermophila, a model eukaryote.</title>
        <authorList>
            <person name="Eisen J.A."/>
            <person name="Coyne R.S."/>
            <person name="Wu M."/>
            <person name="Wu D."/>
            <person name="Thiagarajan M."/>
            <person name="Wortman J.R."/>
            <person name="Badger J.H."/>
            <person name="Ren Q."/>
            <person name="Amedeo P."/>
            <person name="Jones K.M."/>
            <person name="Tallon L.J."/>
            <person name="Delcher A.L."/>
            <person name="Salzberg S.L."/>
            <person name="Silva J.C."/>
            <person name="Haas B.J."/>
            <person name="Majoros W.H."/>
            <person name="Farzad M."/>
            <person name="Carlton J.M."/>
            <person name="Smith R.K. Jr."/>
            <person name="Garg J."/>
            <person name="Pearlman R.E."/>
            <person name="Karrer K.M."/>
            <person name="Sun L."/>
            <person name="Manning G."/>
            <person name="Elde N.C."/>
            <person name="Turkewitz A.P."/>
            <person name="Asai D.J."/>
            <person name="Wilkes D.E."/>
            <person name="Wang Y."/>
            <person name="Cai H."/>
            <person name="Collins K."/>
            <person name="Stewart B.A."/>
            <person name="Lee S.R."/>
            <person name="Wilamowska K."/>
            <person name="Weinberg Z."/>
            <person name="Ruzzo W.L."/>
            <person name="Wloga D."/>
            <person name="Gaertig J."/>
            <person name="Frankel J."/>
            <person name="Tsao C.-C."/>
            <person name="Gorovsky M.A."/>
            <person name="Keeling P.J."/>
            <person name="Waller R.F."/>
            <person name="Patron N.J."/>
            <person name="Cherry J.M."/>
            <person name="Stover N.A."/>
            <person name="Krieger C.J."/>
            <person name="del Toro C."/>
            <person name="Ryder H.F."/>
            <person name="Williamson S.C."/>
            <person name="Barbeau R.A."/>
            <person name="Hamilton E.P."/>
            <person name="Orias E."/>
        </authorList>
    </citation>
    <scope>NUCLEOTIDE SEQUENCE [LARGE SCALE GENOMIC DNA]</scope>
    <source>
        <strain evidence="4">SB210</strain>
    </source>
</reference>
<organism evidence="3 4">
    <name type="scientific">Tetrahymena thermophila (strain SB210)</name>
    <dbReference type="NCBI Taxonomy" id="312017"/>
    <lineage>
        <taxon>Eukaryota</taxon>
        <taxon>Sar</taxon>
        <taxon>Alveolata</taxon>
        <taxon>Ciliophora</taxon>
        <taxon>Intramacronucleata</taxon>
        <taxon>Oligohymenophorea</taxon>
        <taxon>Hymenostomatida</taxon>
        <taxon>Tetrahymenina</taxon>
        <taxon>Tetrahymenidae</taxon>
        <taxon>Tetrahymena</taxon>
    </lineage>
</organism>
<evidence type="ECO:0000256" key="1">
    <source>
        <dbReference type="SAM" id="MobiDB-lite"/>
    </source>
</evidence>
<dbReference type="InParanoid" id="A4VF27"/>
<dbReference type="GeneID" id="7832119"/>
<dbReference type="AlphaFoldDB" id="A4VF27"/>
<sequence>MKLWKKIDIFSEQFFFNIEDKDRKKKATLLGLGLSTLVFIVTLGYFLYLLILFFTNQIQPIFRQQSFIQNDLIQPDLNNELVAFKIESGDFVYQPNKTYLIYMAYFFQQEKNRTFFPLNVIDCQSEELQGYKCLDFSQISNYKFSLNTLQELYSQIQIFTYGCLDVDKIKTFVPDDCASEDEIDALVNGVNVGLRYKLYTAQYNTTSQQMQSDYRNILVYTFASQAIITFVNMQTQTTNVKQGLICMNRKAALIDGQGPINSLYLQIDEIVNLIQIQYSTLPQILAIVNGVFSLSMLIGYVGRKFSQKKINDEFLLLFLKNIFSGQYFTILQSSKLLQSEQKEINFVTTYLENSSNLFENKQILYDTKESDLINENNNNNNSNNKNKQENTNQQQFEEQTNDQEISLPNFRVKLKRSLEYSQINAQELNHQD</sequence>
<name>A4VF27_TETTS</name>
<dbReference type="KEGG" id="tet:TTHERM_00530127"/>
<proteinExistence type="predicted"/>
<dbReference type="Proteomes" id="UP000009168">
    <property type="component" value="Unassembled WGS sequence"/>
</dbReference>
<evidence type="ECO:0000313" key="3">
    <source>
        <dbReference type="EMBL" id="EDK31219.2"/>
    </source>
</evidence>
<feature type="transmembrane region" description="Helical" evidence="2">
    <location>
        <begin position="284"/>
        <end position="302"/>
    </location>
</feature>
<keyword evidence="2" id="KW-0472">Membrane</keyword>
<dbReference type="EMBL" id="GG662522">
    <property type="protein sequence ID" value="EDK31219.2"/>
    <property type="molecule type" value="Genomic_DNA"/>
</dbReference>
<evidence type="ECO:0000313" key="4">
    <source>
        <dbReference type="Proteomes" id="UP000009168"/>
    </source>
</evidence>
<keyword evidence="2" id="KW-1133">Transmembrane helix</keyword>
<protein>
    <submittedName>
        <fullName evidence="3">Transmembrane protein, putative</fullName>
    </submittedName>
</protein>
<dbReference type="OrthoDB" id="302623at2759"/>
<evidence type="ECO:0000256" key="2">
    <source>
        <dbReference type="SAM" id="Phobius"/>
    </source>
</evidence>